<evidence type="ECO:0000313" key="3">
    <source>
        <dbReference type="Proteomes" id="UP001597058"/>
    </source>
</evidence>
<comment type="caution">
    <text evidence="2">The sequence shown here is derived from an EMBL/GenBank/DDBJ whole genome shotgun (WGS) entry which is preliminary data.</text>
</comment>
<reference evidence="3" key="1">
    <citation type="journal article" date="2019" name="Int. J. Syst. Evol. Microbiol.">
        <title>The Global Catalogue of Microorganisms (GCM) 10K type strain sequencing project: providing services to taxonomists for standard genome sequencing and annotation.</title>
        <authorList>
            <consortium name="The Broad Institute Genomics Platform"/>
            <consortium name="The Broad Institute Genome Sequencing Center for Infectious Disease"/>
            <person name="Wu L."/>
            <person name="Ma J."/>
        </authorList>
    </citation>
    <scope>NUCLEOTIDE SEQUENCE [LARGE SCALE GENOMIC DNA]</scope>
    <source>
        <strain evidence="3">CGMCC 4.7020</strain>
    </source>
</reference>
<accession>A0ABW3XHV2</accession>
<feature type="compositionally biased region" description="Low complexity" evidence="1">
    <location>
        <begin position="176"/>
        <end position="198"/>
    </location>
</feature>
<feature type="compositionally biased region" description="Gly residues" evidence="1">
    <location>
        <begin position="199"/>
        <end position="223"/>
    </location>
</feature>
<name>A0ABW3XHV2_9ACTN</name>
<protein>
    <submittedName>
        <fullName evidence="2">Uncharacterized protein</fullName>
    </submittedName>
</protein>
<organism evidence="2 3">
    <name type="scientific">Streptomyces kaempferi</name>
    <dbReference type="NCBI Taxonomy" id="333725"/>
    <lineage>
        <taxon>Bacteria</taxon>
        <taxon>Bacillati</taxon>
        <taxon>Actinomycetota</taxon>
        <taxon>Actinomycetes</taxon>
        <taxon>Kitasatosporales</taxon>
        <taxon>Streptomycetaceae</taxon>
        <taxon>Streptomyces</taxon>
    </lineage>
</organism>
<keyword evidence="3" id="KW-1185">Reference proteome</keyword>
<dbReference type="EMBL" id="JBHTMM010000033">
    <property type="protein sequence ID" value="MFD1309023.1"/>
    <property type="molecule type" value="Genomic_DNA"/>
</dbReference>
<dbReference type="RefSeq" id="WP_381328659.1">
    <property type="nucleotide sequence ID" value="NZ_JBHTMM010000033.1"/>
</dbReference>
<evidence type="ECO:0000256" key="1">
    <source>
        <dbReference type="SAM" id="MobiDB-lite"/>
    </source>
</evidence>
<feature type="compositionally biased region" description="Basic and acidic residues" evidence="1">
    <location>
        <begin position="347"/>
        <end position="359"/>
    </location>
</feature>
<dbReference type="Proteomes" id="UP001597058">
    <property type="component" value="Unassembled WGS sequence"/>
</dbReference>
<feature type="compositionally biased region" description="Basic and acidic residues" evidence="1">
    <location>
        <begin position="327"/>
        <end position="339"/>
    </location>
</feature>
<feature type="region of interest" description="Disordered" evidence="1">
    <location>
        <begin position="1"/>
        <end position="97"/>
    </location>
</feature>
<feature type="compositionally biased region" description="Low complexity" evidence="1">
    <location>
        <begin position="84"/>
        <end position="97"/>
    </location>
</feature>
<feature type="compositionally biased region" description="Polar residues" evidence="1">
    <location>
        <begin position="366"/>
        <end position="381"/>
    </location>
</feature>
<proteinExistence type="predicted"/>
<feature type="compositionally biased region" description="Gly residues" evidence="1">
    <location>
        <begin position="150"/>
        <end position="175"/>
    </location>
</feature>
<feature type="compositionally biased region" description="Polar residues" evidence="1">
    <location>
        <begin position="13"/>
        <end position="24"/>
    </location>
</feature>
<gene>
    <name evidence="2" type="ORF">ACFQ5X_24600</name>
</gene>
<sequence length="603" mass="61287">MASDAIPAAASGPENTPHNATGTGPTRGLLASALAPVEPARPSFSINSQPHADTTGTGTGPGDETAVNGASSDAYHGDNTTDSNAKTTNTGTGNATQKSVMRAWLLAGAARWARGGGTQNKRLDVKKARAQANQIKETRTVNRTPSPAGSSGGGKGRGGASGSSGSAGAGKGLGSKGSKTTSPKSPKNSNTPSSSGLGSRSGKGGGAGPSGGAGRGPAGGSGAGTRNQKTNNDSNRGAGGSKADKNASVGPNGKTPKPGVEHKTARETPFTRTSNGKAGPTGKPGKDSAGTSKTTKADTTGTKPGKTPPAPGATDGKGGGKGGSKVDLNKKPNQKDKKSAPGPDNGKTSKTDKNVDLKKTGPKTAPSPSSGSGAKVQINTQESRETGYRDGTRVAKVTAHVKAYRDGFADGHTDTTEAADREKARLDQAHQDHKQKPEEQQVPAAASSADHHQPQPIEVRGVTATHVLLGAGSDRDSMTRGEVRSLKRYERRMEAKAAALTRSAERTKGLKAHAEAQEQKVTRILERAKGVKGGEKVVAAGTRFQEAAKAQAGQAEESHKLAVRAAEACRAVLANVQTRYGGMYKAVVDSDETAPAELDFYKD</sequence>
<evidence type="ECO:0000313" key="2">
    <source>
        <dbReference type="EMBL" id="MFD1309023.1"/>
    </source>
</evidence>
<feature type="compositionally biased region" description="Low complexity" evidence="1">
    <location>
        <begin position="288"/>
        <end position="305"/>
    </location>
</feature>
<feature type="compositionally biased region" description="Basic and acidic residues" evidence="1">
    <location>
        <begin position="382"/>
        <end position="393"/>
    </location>
</feature>
<feature type="compositionally biased region" description="Basic and acidic residues" evidence="1">
    <location>
        <begin position="403"/>
        <end position="439"/>
    </location>
</feature>
<feature type="region of interest" description="Disordered" evidence="1">
    <location>
        <begin position="112"/>
        <end position="459"/>
    </location>
</feature>
<feature type="compositionally biased region" description="Polar residues" evidence="1">
    <location>
        <begin position="225"/>
        <end position="235"/>
    </location>
</feature>